<dbReference type="InterPro" id="IPR002347">
    <property type="entry name" value="SDR_fam"/>
</dbReference>
<dbReference type="EMBL" id="CP043046">
    <property type="protein sequence ID" value="QEI04426.1"/>
    <property type="molecule type" value="Genomic_DNA"/>
</dbReference>
<keyword evidence="4" id="KW-1185">Reference proteome</keyword>
<evidence type="ECO:0000256" key="1">
    <source>
        <dbReference type="ARBA" id="ARBA00006484"/>
    </source>
</evidence>
<dbReference type="InterPro" id="IPR036291">
    <property type="entry name" value="NAD(P)-bd_dom_sf"/>
</dbReference>
<comment type="similarity">
    <text evidence="1">Belongs to the short-chain dehydrogenases/reductases (SDR) family.</text>
</comment>
<dbReference type="AlphaFoldDB" id="A0A5C0AS04"/>
<dbReference type="GO" id="GO:0016020">
    <property type="term" value="C:membrane"/>
    <property type="evidence" value="ECO:0007669"/>
    <property type="project" value="TreeGrafter"/>
</dbReference>
<dbReference type="Proteomes" id="UP000325161">
    <property type="component" value="Chromosome"/>
</dbReference>
<dbReference type="GO" id="GO:0016491">
    <property type="term" value="F:oxidoreductase activity"/>
    <property type="evidence" value="ECO:0007669"/>
    <property type="project" value="UniProtKB-KW"/>
</dbReference>
<evidence type="ECO:0000313" key="3">
    <source>
        <dbReference type="EMBL" id="QEI04426.1"/>
    </source>
</evidence>
<dbReference type="Pfam" id="PF00106">
    <property type="entry name" value="adh_short"/>
    <property type="match status" value="1"/>
</dbReference>
<dbReference type="PANTHER" id="PTHR44196:SF1">
    <property type="entry name" value="DEHYDROGENASE_REDUCTASE SDR FAMILY MEMBER 7B"/>
    <property type="match status" value="1"/>
</dbReference>
<name>A0A5C0AS04_9BURK</name>
<dbReference type="PANTHER" id="PTHR44196">
    <property type="entry name" value="DEHYDROGENASE/REDUCTASE SDR FAMILY MEMBER 7B"/>
    <property type="match status" value="1"/>
</dbReference>
<dbReference type="Gene3D" id="3.40.50.720">
    <property type="entry name" value="NAD(P)-binding Rossmann-like Domain"/>
    <property type="match status" value="1"/>
</dbReference>
<dbReference type="OrthoDB" id="335726at2"/>
<sequence length="259" mass="28234">MFAPFNTRIVDWNGQRVWLIGASTGIGAALAQALLARGARVAMSARSQAGLEQTARGNVHAMVMPFDATNPQEWSSTHDSICNAWDGLDLVIFCAASYQPMHAWELKADEVRASLETNIGNVCYGLEAVLPKMMAKAQGGLAIVASVAGYVGLPGATLYGPTKAALINLAELLYSDLKPKGLDVYLINPGFVKTRLTARNHFSMPALLTTDQAAEAIIKGFGKGKFEIHFPRRFTSVLKVLRQLPYRWRFALIRRTLGL</sequence>
<keyword evidence="2" id="KW-0560">Oxidoreductase</keyword>
<dbReference type="PRINTS" id="PR00081">
    <property type="entry name" value="GDHRDH"/>
</dbReference>
<evidence type="ECO:0000313" key="4">
    <source>
        <dbReference type="Proteomes" id="UP000325161"/>
    </source>
</evidence>
<dbReference type="SUPFAM" id="SSF51735">
    <property type="entry name" value="NAD(P)-binding Rossmann-fold domains"/>
    <property type="match status" value="1"/>
</dbReference>
<reference evidence="3 4" key="1">
    <citation type="submission" date="2019-08" db="EMBL/GenBank/DDBJ databases">
        <title>Amphibian skin-associated Pigmentiphaga: genome sequence and occurrence across geography and hosts.</title>
        <authorList>
            <person name="Bletz M.C."/>
            <person name="Bunk B."/>
            <person name="Sproeer C."/>
            <person name="Biwer P."/>
            <person name="Reiter S."/>
            <person name="Rabemananjara F.C.E."/>
            <person name="Schulz S."/>
            <person name="Overmann J."/>
            <person name="Vences M."/>
        </authorList>
    </citation>
    <scope>NUCLEOTIDE SEQUENCE [LARGE SCALE GENOMIC DNA]</scope>
    <source>
        <strain evidence="3 4">Mada1488</strain>
    </source>
</reference>
<accession>A0A5C0AS04</accession>
<dbReference type="RefSeq" id="WP_148811712.1">
    <property type="nucleotide sequence ID" value="NZ_CP043046.1"/>
</dbReference>
<protein>
    <submittedName>
        <fullName evidence="3">SDR family NAD(P)-dependent oxidoreductase</fullName>
    </submittedName>
</protein>
<gene>
    <name evidence="3" type="ORF">FXN63_00170</name>
</gene>
<organism evidence="3 4">
    <name type="scientific">Pigmentiphaga aceris</name>
    <dbReference type="NCBI Taxonomy" id="1940612"/>
    <lineage>
        <taxon>Bacteria</taxon>
        <taxon>Pseudomonadati</taxon>
        <taxon>Pseudomonadota</taxon>
        <taxon>Betaproteobacteria</taxon>
        <taxon>Burkholderiales</taxon>
        <taxon>Alcaligenaceae</taxon>
        <taxon>Pigmentiphaga</taxon>
    </lineage>
</organism>
<evidence type="ECO:0000256" key="2">
    <source>
        <dbReference type="ARBA" id="ARBA00023002"/>
    </source>
</evidence>
<dbReference type="KEGG" id="pacr:FXN63_00170"/>
<proteinExistence type="inferred from homology"/>